<accession>A0A8I2H729</accession>
<evidence type="ECO:0000313" key="6">
    <source>
        <dbReference type="Proteomes" id="UP001304419"/>
    </source>
</evidence>
<evidence type="ECO:0000256" key="1">
    <source>
        <dbReference type="SAM" id="SignalP"/>
    </source>
</evidence>
<dbReference type="RefSeq" id="WP_069021359.1">
    <property type="nucleotide sequence ID" value="NZ_CBCSDF010000007.1"/>
</dbReference>
<proteinExistence type="predicted"/>
<dbReference type="InterPro" id="IPR025164">
    <property type="entry name" value="Toastrack_DUF4097"/>
</dbReference>
<dbReference type="Proteomes" id="UP001304419">
    <property type="component" value="Chromosome 1"/>
</dbReference>
<evidence type="ECO:0000313" key="4">
    <source>
        <dbReference type="EMBL" id="WOX29083.1"/>
    </source>
</evidence>
<reference evidence="4 6" key="2">
    <citation type="submission" date="2023-10" db="EMBL/GenBank/DDBJ databases">
        <title>To unveil natural product biosynthetic capacity in Pseudoalteromonas.</title>
        <authorList>
            <person name="Wang J."/>
        </authorList>
    </citation>
    <scope>NUCLEOTIDE SEQUENCE [LARGE SCALE GENOMIC DNA]</scope>
    <source>
        <strain evidence="4 6">DSM 15914</strain>
    </source>
</reference>
<dbReference type="EMBL" id="CP137578">
    <property type="protein sequence ID" value="WOX29083.1"/>
    <property type="molecule type" value="Genomic_DNA"/>
</dbReference>
<sequence length="312" mass="33715">MKALIISLAALPAIVFAGESIDKELSVPANGKVVIENQRGDVTIKTWDKNVFKVTGELDDKAEGYKLETSGEVTEFIVKMPRRYKSWGGGDGSKLTIYMPRSSELNFEGVVVDVEAADLTAGARIKTVNGNIKASKISGKIALETVNGDIDSRDLDGNIQFETVNGDIEDIASSGKLRFNAVNGEIKTQTTATELRLENVNGEVELKMAELKDLRLSTVNGEIAVYAAKLLDNANINMDSVSGDIELYFPTDVSARFEINAHSGGHITNELSSDQVKKAKYGPARSLEFVLNGGNADVEIDTVSGNIELKRN</sequence>
<keyword evidence="6" id="KW-1185">Reference proteome</keyword>
<dbReference type="Pfam" id="PF13349">
    <property type="entry name" value="DUF4097"/>
    <property type="match status" value="1"/>
</dbReference>
<name>A0A8I2H729_9GAMM</name>
<organism evidence="3 5">
    <name type="scientific">Pseudoalteromonas maricaloris</name>
    <dbReference type="NCBI Taxonomy" id="184924"/>
    <lineage>
        <taxon>Bacteria</taxon>
        <taxon>Pseudomonadati</taxon>
        <taxon>Pseudomonadota</taxon>
        <taxon>Gammaproteobacteria</taxon>
        <taxon>Alteromonadales</taxon>
        <taxon>Pseudoalteromonadaceae</taxon>
        <taxon>Pseudoalteromonas</taxon>
    </lineage>
</organism>
<evidence type="ECO:0000313" key="5">
    <source>
        <dbReference type="Proteomes" id="UP000646877"/>
    </source>
</evidence>
<evidence type="ECO:0000313" key="3">
    <source>
        <dbReference type="EMBL" id="NLR23237.1"/>
    </source>
</evidence>
<evidence type="ECO:0000259" key="2">
    <source>
        <dbReference type="Pfam" id="PF13349"/>
    </source>
</evidence>
<dbReference type="AlphaFoldDB" id="A0A8I2H729"/>
<feature type="signal peptide" evidence="1">
    <location>
        <begin position="1"/>
        <end position="17"/>
    </location>
</feature>
<protein>
    <submittedName>
        <fullName evidence="3">DUF4097 domain-containing protein</fullName>
    </submittedName>
    <submittedName>
        <fullName evidence="4">DUF4097 family beta strand repeat-containing protein</fullName>
    </submittedName>
</protein>
<keyword evidence="1" id="KW-0732">Signal</keyword>
<reference evidence="3" key="1">
    <citation type="submission" date="2019-10" db="EMBL/GenBank/DDBJ databases">
        <authorList>
            <person name="Paulsen S."/>
        </authorList>
    </citation>
    <scope>NUCLEOTIDE SEQUENCE</scope>
    <source>
        <strain evidence="3">LMG 19692</strain>
    </source>
</reference>
<feature type="domain" description="DUF4097" evidence="2">
    <location>
        <begin position="32"/>
        <end position="309"/>
    </location>
</feature>
<feature type="chain" id="PRO_5034695959" evidence="1">
    <location>
        <begin position="18"/>
        <end position="312"/>
    </location>
</feature>
<dbReference type="Proteomes" id="UP000646877">
    <property type="component" value="Unassembled WGS sequence"/>
</dbReference>
<dbReference type="EMBL" id="WEIA01000013">
    <property type="protein sequence ID" value="NLR23237.1"/>
    <property type="molecule type" value="Genomic_DNA"/>
</dbReference>
<gene>
    <name evidence="3" type="ORF">F9Y85_18355</name>
    <name evidence="4" type="ORF">R5H13_02090</name>
</gene>